<dbReference type="EMBL" id="BLAE01000041">
    <property type="protein sequence ID" value="GES13026.1"/>
    <property type="molecule type" value="Genomic_DNA"/>
</dbReference>
<evidence type="ECO:0000313" key="1">
    <source>
        <dbReference type="EMBL" id="GES13026.1"/>
    </source>
</evidence>
<dbReference type="Gene3D" id="1.10.287.160">
    <property type="entry name" value="HR1 repeat"/>
    <property type="match status" value="1"/>
</dbReference>
<organism evidence="1 2">
    <name type="scientific">Acrocarpospora macrocephala</name>
    <dbReference type="NCBI Taxonomy" id="150177"/>
    <lineage>
        <taxon>Bacteria</taxon>
        <taxon>Bacillati</taxon>
        <taxon>Actinomycetota</taxon>
        <taxon>Actinomycetes</taxon>
        <taxon>Streptosporangiales</taxon>
        <taxon>Streptosporangiaceae</taxon>
        <taxon>Acrocarpospora</taxon>
    </lineage>
</organism>
<evidence type="ECO:0000313" key="2">
    <source>
        <dbReference type="Proteomes" id="UP000331127"/>
    </source>
</evidence>
<proteinExistence type="predicted"/>
<keyword evidence="2" id="KW-1185">Reference proteome</keyword>
<protein>
    <submittedName>
        <fullName evidence="1">Uncharacterized protein</fullName>
    </submittedName>
</protein>
<comment type="caution">
    <text evidence="1">The sequence shown here is derived from an EMBL/GenBank/DDBJ whole genome shotgun (WGS) entry which is preliminary data.</text>
</comment>
<reference evidence="1 2" key="1">
    <citation type="submission" date="2019-10" db="EMBL/GenBank/DDBJ databases">
        <title>Whole genome shotgun sequence of Acrocarpospora macrocephala NBRC 16266.</title>
        <authorList>
            <person name="Ichikawa N."/>
            <person name="Kimura A."/>
            <person name="Kitahashi Y."/>
            <person name="Komaki H."/>
            <person name="Oguchi A."/>
        </authorList>
    </citation>
    <scope>NUCLEOTIDE SEQUENCE [LARGE SCALE GENOMIC DNA]</scope>
    <source>
        <strain evidence="1 2">NBRC 16266</strain>
    </source>
</reference>
<name>A0A5M3WXB4_9ACTN</name>
<sequence length="53" mass="6224">MWLDEVAEEALEVVGQDTPAGRRLVEMRDFYTYLLAEMPAVIERWQQGKKPRT</sequence>
<dbReference type="AlphaFoldDB" id="A0A5M3WXB4"/>
<accession>A0A5M3WXB4</accession>
<dbReference type="Proteomes" id="UP000331127">
    <property type="component" value="Unassembled WGS sequence"/>
</dbReference>
<gene>
    <name evidence="1" type="ORF">Amac_066230</name>
</gene>